<dbReference type="CDD" id="cd05466">
    <property type="entry name" value="PBP2_LTTR_substrate"/>
    <property type="match status" value="1"/>
</dbReference>
<evidence type="ECO:0000256" key="3">
    <source>
        <dbReference type="ARBA" id="ARBA00023125"/>
    </source>
</evidence>
<dbReference type="InterPro" id="IPR036390">
    <property type="entry name" value="WH_DNA-bd_sf"/>
</dbReference>
<accession>A0A3G8Y8D8</accession>
<dbReference type="KEGG" id="dph:EHF33_01740"/>
<sequence>MAGPSLSQLRVFLSVAEQGSFSSAAAELGMSQSSLSEAVRSLEKALGKTLFKRGPHGTLLSEAGEKFFEHALRSVQAADDLEKALQGGEHGNKLSGELKLATFRSIGTYVLPAILARLKQLYPAVNVTVLAVSSDSHAQQLLQRGQADAVLTSLPLSGPLLSWPLLSDPYVLLTSKQRGPHPFQFAELRHTPLLLPSEHDSCAVKVFQYLQAQSVSPSAVQHIDEDSVVLGMVQHGLGVSIMSVLTAQPLLPGIQVLALPAPLERSLGLSVLATRASLPLLQALVKVAGETAERTFNVPAGQLYPAV</sequence>
<dbReference type="PROSITE" id="PS50931">
    <property type="entry name" value="HTH_LYSR"/>
    <property type="match status" value="1"/>
</dbReference>
<dbReference type="Gene3D" id="3.40.190.10">
    <property type="entry name" value="Periplasmic binding protein-like II"/>
    <property type="match status" value="2"/>
</dbReference>
<evidence type="ECO:0000256" key="4">
    <source>
        <dbReference type="ARBA" id="ARBA00023163"/>
    </source>
</evidence>
<dbReference type="AlphaFoldDB" id="A0A3G8Y8D8"/>
<evidence type="ECO:0000259" key="5">
    <source>
        <dbReference type="PROSITE" id="PS50931"/>
    </source>
</evidence>
<dbReference type="PRINTS" id="PR00039">
    <property type="entry name" value="HTHLYSR"/>
</dbReference>
<dbReference type="InterPro" id="IPR036388">
    <property type="entry name" value="WH-like_DNA-bd_sf"/>
</dbReference>
<organism evidence="6 7">
    <name type="scientific">Deinococcus psychrotolerans</name>
    <dbReference type="NCBI Taxonomy" id="2489213"/>
    <lineage>
        <taxon>Bacteria</taxon>
        <taxon>Thermotogati</taxon>
        <taxon>Deinococcota</taxon>
        <taxon>Deinococci</taxon>
        <taxon>Deinococcales</taxon>
        <taxon>Deinococcaceae</taxon>
        <taxon>Deinococcus</taxon>
    </lineage>
</organism>
<feature type="domain" description="HTH lysR-type" evidence="5">
    <location>
        <begin position="4"/>
        <end position="61"/>
    </location>
</feature>
<dbReference type="GO" id="GO:0032993">
    <property type="term" value="C:protein-DNA complex"/>
    <property type="evidence" value="ECO:0007669"/>
    <property type="project" value="TreeGrafter"/>
</dbReference>
<evidence type="ECO:0000256" key="2">
    <source>
        <dbReference type="ARBA" id="ARBA00023015"/>
    </source>
</evidence>
<dbReference type="PANTHER" id="PTHR30346:SF28">
    <property type="entry name" value="HTH-TYPE TRANSCRIPTIONAL REGULATOR CYNR"/>
    <property type="match status" value="1"/>
</dbReference>
<dbReference type="FunFam" id="1.10.10.10:FF:000001">
    <property type="entry name" value="LysR family transcriptional regulator"/>
    <property type="match status" value="1"/>
</dbReference>
<keyword evidence="2" id="KW-0805">Transcription regulation</keyword>
<evidence type="ECO:0000313" key="6">
    <source>
        <dbReference type="EMBL" id="AZI41632.1"/>
    </source>
</evidence>
<dbReference type="OrthoDB" id="8751315at2"/>
<keyword evidence="7" id="KW-1185">Reference proteome</keyword>
<reference evidence="6 7" key="1">
    <citation type="submission" date="2018-11" db="EMBL/GenBank/DDBJ databases">
        <title>Deinococcus shelandsis sp. nov., isolated from South Shetland Islands soil of Antarctica.</title>
        <authorList>
            <person name="Tian J."/>
        </authorList>
    </citation>
    <scope>NUCLEOTIDE SEQUENCE [LARGE SCALE GENOMIC DNA]</scope>
    <source>
        <strain evidence="6 7">S14-83T</strain>
    </source>
</reference>
<name>A0A3G8Y8D8_9DEIO</name>
<comment type="similarity">
    <text evidence="1">Belongs to the LysR transcriptional regulatory family.</text>
</comment>
<dbReference type="Pfam" id="PF03466">
    <property type="entry name" value="LysR_substrate"/>
    <property type="match status" value="1"/>
</dbReference>
<dbReference type="EMBL" id="CP034183">
    <property type="protein sequence ID" value="AZI41632.1"/>
    <property type="molecule type" value="Genomic_DNA"/>
</dbReference>
<evidence type="ECO:0000313" key="7">
    <source>
        <dbReference type="Proteomes" id="UP000276417"/>
    </source>
</evidence>
<evidence type="ECO:0000256" key="1">
    <source>
        <dbReference type="ARBA" id="ARBA00009437"/>
    </source>
</evidence>
<dbReference type="Pfam" id="PF00126">
    <property type="entry name" value="HTH_1"/>
    <property type="match status" value="1"/>
</dbReference>
<dbReference type="GO" id="GO:0003677">
    <property type="term" value="F:DNA binding"/>
    <property type="evidence" value="ECO:0007669"/>
    <property type="project" value="UniProtKB-KW"/>
</dbReference>
<dbReference type="RefSeq" id="WP_124867346.1">
    <property type="nucleotide sequence ID" value="NZ_CP034183.1"/>
</dbReference>
<dbReference type="SUPFAM" id="SSF53850">
    <property type="entry name" value="Periplasmic binding protein-like II"/>
    <property type="match status" value="1"/>
</dbReference>
<protein>
    <submittedName>
        <fullName evidence="6">LysR family transcriptional regulator</fullName>
    </submittedName>
</protein>
<dbReference type="GO" id="GO:0003700">
    <property type="term" value="F:DNA-binding transcription factor activity"/>
    <property type="evidence" value="ECO:0007669"/>
    <property type="project" value="InterPro"/>
</dbReference>
<dbReference type="InterPro" id="IPR000847">
    <property type="entry name" value="LysR_HTH_N"/>
</dbReference>
<dbReference type="Gene3D" id="1.10.10.10">
    <property type="entry name" value="Winged helix-like DNA-binding domain superfamily/Winged helix DNA-binding domain"/>
    <property type="match status" value="1"/>
</dbReference>
<keyword evidence="4" id="KW-0804">Transcription</keyword>
<keyword evidence="3" id="KW-0238">DNA-binding</keyword>
<dbReference type="Proteomes" id="UP000276417">
    <property type="component" value="Chromosome 1"/>
</dbReference>
<dbReference type="InterPro" id="IPR005119">
    <property type="entry name" value="LysR_subst-bd"/>
</dbReference>
<proteinExistence type="inferred from homology"/>
<dbReference type="PANTHER" id="PTHR30346">
    <property type="entry name" value="TRANSCRIPTIONAL DUAL REGULATOR HCAR-RELATED"/>
    <property type="match status" value="1"/>
</dbReference>
<gene>
    <name evidence="6" type="ORF">EHF33_01740</name>
</gene>
<dbReference type="SUPFAM" id="SSF46785">
    <property type="entry name" value="Winged helix' DNA-binding domain"/>
    <property type="match status" value="1"/>
</dbReference>